<dbReference type="EMBL" id="VIEB01000913">
    <property type="protein sequence ID" value="TQD78330.1"/>
    <property type="molecule type" value="Genomic_DNA"/>
</dbReference>
<dbReference type="AlphaFoldDB" id="A0A540KVV5"/>
<organism evidence="1 2">
    <name type="scientific">Malus baccata</name>
    <name type="common">Siberian crab apple</name>
    <name type="synonym">Pyrus baccata</name>
    <dbReference type="NCBI Taxonomy" id="106549"/>
    <lineage>
        <taxon>Eukaryota</taxon>
        <taxon>Viridiplantae</taxon>
        <taxon>Streptophyta</taxon>
        <taxon>Embryophyta</taxon>
        <taxon>Tracheophyta</taxon>
        <taxon>Spermatophyta</taxon>
        <taxon>Magnoliopsida</taxon>
        <taxon>eudicotyledons</taxon>
        <taxon>Gunneridae</taxon>
        <taxon>Pentapetalae</taxon>
        <taxon>rosids</taxon>
        <taxon>fabids</taxon>
        <taxon>Rosales</taxon>
        <taxon>Rosaceae</taxon>
        <taxon>Amygdaloideae</taxon>
        <taxon>Maleae</taxon>
        <taxon>Malus</taxon>
    </lineage>
</organism>
<proteinExistence type="predicted"/>
<sequence length="72" mass="7565">MEGSESLSLSTMSANRPSQTPITFSRRVSLLVYPADLIALGGFSSYGYSDRIRVGAGTGRGVVVEEGPTITP</sequence>
<gene>
    <name evidence="1" type="ORF">C1H46_036135</name>
</gene>
<evidence type="ECO:0000313" key="2">
    <source>
        <dbReference type="Proteomes" id="UP000315295"/>
    </source>
</evidence>
<evidence type="ECO:0000313" key="1">
    <source>
        <dbReference type="EMBL" id="TQD78330.1"/>
    </source>
</evidence>
<reference evidence="1 2" key="1">
    <citation type="journal article" date="2019" name="G3 (Bethesda)">
        <title>Sequencing of a Wild Apple (Malus baccata) Genome Unravels the Differences Between Cultivated and Wild Apple Species Regarding Disease Resistance and Cold Tolerance.</title>
        <authorList>
            <person name="Chen X."/>
        </authorList>
    </citation>
    <scope>NUCLEOTIDE SEQUENCE [LARGE SCALE GENOMIC DNA]</scope>
    <source>
        <strain evidence="2">cv. Shandingzi</strain>
        <tissue evidence="1">Leaves</tissue>
    </source>
</reference>
<accession>A0A540KVV5</accession>
<protein>
    <submittedName>
        <fullName evidence="1">Uncharacterized protein</fullName>
    </submittedName>
</protein>
<name>A0A540KVV5_MALBA</name>
<comment type="caution">
    <text evidence="1">The sequence shown here is derived from an EMBL/GenBank/DDBJ whole genome shotgun (WGS) entry which is preliminary data.</text>
</comment>
<keyword evidence="2" id="KW-1185">Reference proteome</keyword>
<dbReference type="Proteomes" id="UP000315295">
    <property type="component" value="Unassembled WGS sequence"/>
</dbReference>